<dbReference type="GO" id="GO:0005886">
    <property type="term" value="C:plasma membrane"/>
    <property type="evidence" value="ECO:0007669"/>
    <property type="project" value="UniProtKB-SubCell"/>
</dbReference>
<evidence type="ECO:0000256" key="2">
    <source>
        <dbReference type="ARBA" id="ARBA00022475"/>
    </source>
</evidence>
<feature type="transmembrane region" description="Helical" evidence="6">
    <location>
        <begin position="127"/>
        <end position="149"/>
    </location>
</feature>
<keyword evidence="9" id="KW-1185">Reference proteome</keyword>
<proteinExistence type="predicted"/>
<dbReference type="InterPro" id="IPR018076">
    <property type="entry name" value="T2SS_GspF_dom"/>
</dbReference>
<protein>
    <recommendedName>
        <fullName evidence="7">Type II secretion system protein GspF domain-containing protein</fullName>
    </recommendedName>
</protein>
<comment type="subcellular location">
    <subcellularLocation>
        <location evidence="1">Cell membrane</location>
        <topology evidence="1">Multi-pass membrane protein</topology>
    </subcellularLocation>
</comment>
<dbReference type="InterPro" id="IPR042094">
    <property type="entry name" value="T2SS_GspF_sf"/>
</dbReference>
<feature type="transmembrane region" description="Helical" evidence="6">
    <location>
        <begin position="155"/>
        <end position="173"/>
    </location>
</feature>
<dbReference type="Proteomes" id="UP001157160">
    <property type="component" value="Unassembled WGS sequence"/>
</dbReference>
<dbReference type="RefSeq" id="WP_284234162.1">
    <property type="nucleotide sequence ID" value="NZ_BSUL01000001.1"/>
</dbReference>
<evidence type="ECO:0000259" key="7">
    <source>
        <dbReference type="Pfam" id="PF00482"/>
    </source>
</evidence>
<keyword evidence="5 6" id="KW-0472">Membrane</keyword>
<keyword evidence="2" id="KW-1003">Cell membrane</keyword>
<comment type="caution">
    <text evidence="8">The sequence shown here is derived from an EMBL/GenBank/DDBJ whole genome shotgun (WGS) entry which is preliminary data.</text>
</comment>
<dbReference type="PANTHER" id="PTHR35007:SF4">
    <property type="entry name" value="CONSERVED TRANSMEMBRANE PROTEIN-RELATED"/>
    <property type="match status" value="1"/>
</dbReference>
<evidence type="ECO:0000256" key="1">
    <source>
        <dbReference type="ARBA" id="ARBA00004651"/>
    </source>
</evidence>
<dbReference type="PANTHER" id="PTHR35007">
    <property type="entry name" value="INTEGRAL MEMBRANE PROTEIN-RELATED"/>
    <property type="match status" value="1"/>
</dbReference>
<evidence type="ECO:0000313" key="8">
    <source>
        <dbReference type="EMBL" id="GMA29769.1"/>
    </source>
</evidence>
<evidence type="ECO:0000256" key="4">
    <source>
        <dbReference type="ARBA" id="ARBA00022989"/>
    </source>
</evidence>
<keyword evidence="3 6" id="KW-0812">Transmembrane</keyword>
<dbReference type="AlphaFoldDB" id="A0AA37UG96"/>
<evidence type="ECO:0000313" key="9">
    <source>
        <dbReference type="Proteomes" id="UP001157160"/>
    </source>
</evidence>
<gene>
    <name evidence="8" type="ORF">GCM10025874_30220</name>
</gene>
<dbReference type="EMBL" id="BSUL01000001">
    <property type="protein sequence ID" value="GMA29769.1"/>
    <property type="molecule type" value="Genomic_DNA"/>
</dbReference>
<dbReference type="Pfam" id="PF00482">
    <property type="entry name" value="T2SSF"/>
    <property type="match status" value="1"/>
</dbReference>
<reference evidence="8 9" key="1">
    <citation type="journal article" date="2014" name="Int. J. Syst. Evol. Microbiol.">
        <title>Complete genome sequence of Corynebacterium casei LMG S-19264T (=DSM 44701T), isolated from a smear-ripened cheese.</title>
        <authorList>
            <consortium name="US DOE Joint Genome Institute (JGI-PGF)"/>
            <person name="Walter F."/>
            <person name="Albersmeier A."/>
            <person name="Kalinowski J."/>
            <person name="Ruckert C."/>
        </authorList>
    </citation>
    <scope>NUCLEOTIDE SEQUENCE [LARGE SCALE GENOMIC DNA]</scope>
    <source>
        <strain evidence="8 9">NBRC 112289</strain>
    </source>
</reference>
<evidence type="ECO:0000256" key="3">
    <source>
        <dbReference type="ARBA" id="ARBA00022692"/>
    </source>
</evidence>
<organism evidence="8 9">
    <name type="scientific">Arenivirga flava</name>
    <dbReference type="NCBI Taxonomy" id="1930060"/>
    <lineage>
        <taxon>Bacteria</taxon>
        <taxon>Bacillati</taxon>
        <taxon>Actinomycetota</taxon>
        <taxon>Actinomycetes</taxon>
        <taxon>Micrococcales</taxon>
        <taxon>Microbacteriaceae</taxon>
        <taxon>Arenivirga</taxon>
    </lineage>
</organism>
<feature type="transmembrane region" description="Helical" evidence="6">
    <location>
        <begin position="272"/>
        <end position="299"/>
    </location>
</feature>
<dbReference type="Gene3D" id="1.20.81.30">
    <property type="entry name" value="Type II secretion system (T2SS), domain F"/>
    <property type="match status" value="1"/>
</dbReference>
<name>A0AA37UG96_9MICO</name>
<keyword evidence="4 6" id="KW-1133">Transmembrane helix</keyword>
<feature type="domain" description="Type II secretion system protein GspF" evidence="7">
    <location>
        <begin position="20"/>
        <end position="138"/>
    </location>
</feature>
<accession>A0AA37UG96</accession>
<evidence type="ECO:0000256" key="6">
    <source>
        <dbReference type="SAM" id="Phobius"/>
    </source>
</evidence>
<sequence length="307" mass="31455">MRSRHERARPDAALMAGRVQRLAVLLRAGLTPAAAWHQLAESEQDAPEVRRIADRIEAGEPAAAAIEAEYGGVAPWSSVAAAWSVASRAGSPLAATLGTLAATLRVLAQQEREGRIALAGPNATARLVAVLPLVALGFGAALGVDALGLLLGTGWGRVCLAVGVGLMLLARLWSRRMVARAARGPVSPGLRMDLLGIALVGGGALDAARAWVDEACARHGVDDPGAQERTETVLALAERAGVPATALLAAEAEELRREAAAGRQERLARLGVTLLVPLGVCILPAFLLLGVVPLVAGVVGGTISGLT</sequence>
<evidence type="ECO:0000256" key="5">
    <source>
        <dbReference type="ARBA" id="ARBA00023136"/>
    </source>
</evidence>